<gene>
    <name evidence="2" type="ORF">SAMN05421720_108108</name>
</gene>
<keyword evidence="1" id="KW-0812">Transmembrane</keyword>
<keyword evidence="3" id="KW-1185">Reference proteome</keyword>
<dbReference type="AlphaFoldDB" id="A0A1G7DZL0"/>
<proteinExistence type="predicted"/>
<feature type="transmembrane region" description="Helical" evidence="1">
    <location>
        <begin position="21"/>
        <end position="42"/>
    </location>
</feature>
<keyword evidence="1" id="KW-0472">Membrane</keyword>
<accession>A0A1G7DZL0</accession>
<dbReference type="EMBL" id="FNAP01000008">
    <property type="protein sequence ID" value="SDE56918.1"/>
    <property type="molecule type" value="Genomic_DNA"/>
</dbReference>
<organism evidence="2 3">
    <name type="scientific">Rhodospira trueperi</name>
    <dbReference type="NCBI Taxonomy" id="69960"/>
    <lineage>
        <taxon>Bacteria</taxon>
        <taxon>Pseudomonadati</taxon>
        <taxon>Pseudomonadota</taxon>
        <taxon>Alphaproteobacteria</taxon>
        <taxon>Rhodospirillales</taxon>
        <taxon>Rhodospirillaceae</taxon>
        <taxon>Rhodospira</taxon>
    </lineage>
</organism>
<evidence type="ECO:0000313" key="3">
    <source>
        <dbReference type="Proteomes" id="UP000199412"/>
    </source>
</evidence>
<evidence type="ECO:0000313" key="2">
    <source>
        <dbReference type="EMBL" id="SDE56918.1"/>
    </source>
</evidence>
<protein>
    <submittedName>
        <fullName evidence="2">Uncharacterized protein</fullName>
    </submittedName>
</protein>
<dbReference type="Proteomes" id="UP000199412">
    <property type="component" value="Unassembled WGS sequence"/>
</dbReference>
<name>A0A1G7DZL0_9PROT</name>
<evidence type="ECO:0000256" key="1">
    <source>
        <dbReference type="SAM" id="Phobius"/>
    </source>
</evidence>
<reference evidence="2 3" key="1">
    <citation type="submission" date="2016-10" db="EMBL/GenBank/DDBJ databases">
        <authorList>
            <person name="de Groot N.N."/>
        </authorList>
    </citation>
    <scope>NUCLEOTIDE SEQUENCE [LARGE SCALE GENOMIC DNA]</scope>
    <source>
        <strain evidence="2 3">ATCC 700224</strain>
    </source>
</reference>
<sequence length="75" mass="7795">MRTEMEMRREACTPLEHLGGVVAVIGLSMVLHVAITTGHGLLSGPEHVLTAQGSAIAAPASADWGHAVLRLNGMP</sequence>
<keyword evidence="1" id="KW-1133">Transmembrane helix</keyword>